<proteinExistence type="predicted"/>
<keyword evidence="2" id="KW-1185">Reference proteome</keyword>
<dbReference type="EMBL" id="QJKJ01000758">
    <property type="protein sequence ID" value="RDY10856.1"/>
    <property type="molecule type" value="Genomic_DNA"/>
</dbReference>
<evidence type="ECO:0000313" key="2">
    <source>
        <dbReference type="Proteomes" id="UP000257109"/>
    </source>
</evidence>
<evidence type="ECO:0000313" key="1">
    <source>
        <dbReference type="EMBL" id="RDY10856.1"/>
    </source>
</evidence>
<dbReference type="AlphaFoldDB" id="A0A371I736"/>
<organism evidence="1 2">
    <name type="scientific">Mucuna pruriens</name>
    <name type="common">Velvet bean</name>
    <name type="synonym">Dolichos pruriens</name>
    <dbReference type="NCBI Taxonomy" id="157652"/>
    <lineage>
        <taxon>Eukaryota</taxon>
        <taxon>Viridiplantae</taxon>
        <taxon>Streptophyta</taxon>
        <taxon>Embryophyta</taxon>
        <taxon>Tracheophyta</taxon>
        <taxon>Spermatophyta</taxon>
        <taxon>Magnoliopsida</taxon>
        <taxon>eudicotyledons</taxon>
        <taxon>Gunneridae</taxon>
        <taxon>Pentapetalae</taxon>
        <taxon>rosids</taxon>
        <taxon>fabids</taxon>
        <taxon>Fabales</taxon>
        <taxon>Fabaceae</taxon>
        <taxon>Papilionoideae</taxon>
        <taxon>50 kb inversion clade</taxon>
        <taxon>NPAAA clade</taxon>
        <taxon>indigoferoid/millettioid clade</taxon>
        <taxon>Phaseoleae</taxon>
        <taxon>Mucuna</taxon>
    </lineage>
</organism>
<name>A0A371I736_MUCPR</name>
<gene>
    <name evidence="1" type="ORF">CR513_04554</name>
</gene>
<reference evidence="1" key="1">
    <citation type="submission" date="2018-05" db="EMBL/GenBank/DDBJ databases">
        <title>Draft genome of Mucuna pruriens seed.</title>
        <authorList>
            <person name="Nnadi N.E."/>
            <person name="Vos R."/>
            <person name="Hasami M.H."/>
            <person name="Devisetty U.K."/>
            <person name="Aguiy J.C."/>
        </authorList>
    </citation>
    <scope>NUCLEOTIDE SEQUENCE [LARGE SCALE GENOMIC DNA]</scope>
    <source>
        <strain evidence="1">JCA_2017</strain>
    </source>
</reference>
<comment type="caution">
    <text evidence="1">The sequence shown here is derived from an EMBL/GenBank/DDBJ whole genome shotgun (WGS) entry which is preliminary data.</text>
</comment>
<protein>
    <submittedName>
        <fullName evidence="1">Uncharacterized protein</fullName>
    </submittedName>
</protein>
<dbReference type="Proteomes" id="UP000257109">
    <property type="component" value="Unassembled WGS sequence"/>
</dbReference>
<sequence length="79" mass="8787">MRLKYCVLSVENFVKYTCKVKPVTNIAKAIEPVSRRLKFSLFLKANMIAPACSAALPTIGSKIMLRKLTDKPHESDASC</sequence>
<accession>A0A371I736</accession>
<feature type="non-terminal residue" evidence="1">
    <location>
        <position position="1"/>
    </location>
</feature>